<sequence length="436" mass="45198">MSELPAYPVGLRLEGRRVVVLGGGTVAGRRLPALIAAGAVVELISPQVTPTVEAMADGGEIRWERRRYRAGDLEGAWYALIATSDHEANLAASAEAETARVWAVRSDDAEAATAWTPATGRSDGVTVAVLTGRDPRRSAAVRDAVVEGLQDGSLVAPSHRSRTAGVALVGGGPGDPDLITVRGRRLLAAADVVIADRLGPRDLLDELPPHVRVIDAAKIPYGRAMAQQAINDALIEHARAGRAVVRLKGGDPYVFGRGMEEAQALAEAGVPVTVVPGISSAISVPALAGVPVTHRGVAHEFTVVSGHVAPEDERSLVDWSALARLHGTLVVLMGVERLAAIAAALLAHGRAADTPVAVIQEGTTANERRVDATLADIADRAREEGVRPPAVIVIGPVVDVGRSGGLLHGNGMAFDERSGAPANAPRAQPPPTNPMS</sequence>
<dbReference type="Proteomes" id="UP000694501">
    <property type="component" value="Unassembled WGS sequence"/>
</dbReference>
<keyword evidence="6" id="KW-0560">Oxidoreductase</keyword>
<keyword evidence="9" id="KW-0627">Porphyrin biosynthesis</keyword>
<dbReference type="GO" id="GO:0043115">
    <property type="term" value="F:precorrin-2 dehydrogenase activity"/>
    <property type="evidence" value="ECO:0007669"/>
    <property type="project" value="UniProtKB-EC"/>
</dbReference>
<gene>
    <name evidence="16" type="primary">cobA</name>
    <name evidence="16" type="ORF">JGS22_020450</name>
</gene>
<evidence type="ECO:0000256" key="1">
    <source>
        <dbReference type="ARBA" id="ARBA00005010"/>
    </source>
</evidence>
<dbReference type="GO" id="GO:0051266">
    <property type="term" value="F:sirohydrochlorin ferrochelatase activity"/>
    <property type="evidence" value="ECO:0007669"/>
    <property type="project" value="InterPro"/>
</dbReference>
<feature type="region of interest" description="Disordered" evidence="14">
    <location>
        <begin position="409"/>
        <end position="436"/>
    </location>
</feature>
<keyword evidence="10" id="KW-0511">Multifunctional enzyme</keyword>
<comment type="catalytic activity">
    <reaction evidence="11">
        <text>precorrin-2 + NAD(+) = sirohydrochlorin + NADH + 2 H(+)</text>
        <dbReference type="Rhea" id="RHEA:15613"/>
        <dbReference type="ChEBI" id="CHEBI:15378"/>
        <dbReference type="ChEBI" id="CHEBI:57540"/>
        <dbReference type="ChEBI" id="CHEBI:57945"/>
        <dbReference type="ChEBI" id="CHEBI:58351"/>
        <dbReference type="ChEBI" id="CHEBI:58827"/>
        <dbReference type="EC" id="1.3.1.76"/>
    </reaction>
</comment>
<reference evidence="16" key="1">
    <citation type="submission" date="2021-06" db="EMBL/GenBank/DDBJ databases">
        <title>Sequencing of actinobacteria type strains.</title>
        <authorList>
            <person name="Nguyen G.-S."/>
            <person name="Wentzel A."/>
        </authorList>
    </citation>
    <scope>NUCLEOTIDE SEQUENCE</scope>
    <source>
        <strain evidence="16">P38-E01</strain>
    </source>
</reference>
<dbReference type="InterPro" id="IPR036291">
    <property type="entry name" value="NAD(P)-bd_dom_sf"/>
</dbReference>
<keyword evidence="7" id="KW-0520">NAD</keyword>
<dbReference type="GO" id="GO:0004851">
    <property type="term" value="F:uroporphyrin-III C-methyltransferase activity"/>
    <property type="evidence" value="ECO:0007669"/>
    <property type="project" value="UniProtKB-EC"/>
</dbReference>
<dbReference type="InterPro" id="IPR003043">
    <property type="entry name" value="Uropor_MeTrfase_CS"/>
</dbReference>
<evidence type="ECO:0000256" key="9">
    <source>
        <dbReference type="ARBA" id="ARBA00023244"/>
    </source>
</evidence>
<dbReference type="GO" id="GO:0032259">
    <property type="term" value="P:methylation"/>
    <property type="evidence" value="ECO:0007669"/>
    <property type="project" value="UniProtKB-KW"/>
</dbReference>
<keyword evidence="5" id="KW-0949">S-adenosyl-L-methionine</keyword>
<dbReference type="RefSeq" id="WP_211042087.1">
    <property type="nucleotide sequence ID" value="NZ_JAELVF020000001.1"/>
</dbReference>
<dbReference type="PIRSF" id="PIRSF036426">
    <property type="entry name" value="Sirohaem_synth"/>
    <property type="match status" value="1"/>
</dbReference>
<dbReference type="PROSITE" id="PS00840">
    <property type="entry name" value="SUMT_2"/>
    <property type="match status" value="1"/>
</dbReference>
<dbReference type="Gene3D" id="3.40.1010.10">
    <property type="entry name" value="Cobalt-precorrin-4 Transmethylase, Domain 1"/>
    <property type="match status" value="1"/>
</dbReference>
<comment type="similarity">
    <text evidence="13">Belongs to the precorrin methyltransferase family.</text>
</comment>
<protein>
    <submittedName>
        <fullName evidence="16">Uroporphyrinogen-III C-methyltransferase</fullName>
        <ecNumber evidence="16">2.1.1.107</ecNumber>
    </submittedName>
</protein>
<comment type="pathway">
    <text evidence="1">Porphyrin-containing compound metabolism; siroheme biosynthesis; sirohydrochlorin from precorrin-2: step 1/1.</text>
</comment>
<dbReference type="SUPFAM" id="SSF53790">
    <property type="entry name" value="Tetrapyrrole methylase"/>
    <property type="match status" value="1"/>
</dbReference>
<dbReference type="InterPro" id="IPR035996">
    <property type="entry name" value="4pyrrol_Methylase_sf"/>
</dbReference>
<keyword evidence="2" id="KW-0169">Cobalamin biosynthesis</keyword>
<evidence type="ECO:0000256" key="4">
    <source>
        <dbReference type="ARBA" id="ARBA00022679"/>
    </source>
</evidence>
<dbReference type="InterPro" id="IPR006366">
    <property type="entry name" value="CobA/CysG_C"/>
</dbReference>
<evidence type="ECO:0000313" key="17">
    <source>
        <dbReference type="Proteomes" id="UP000694501"/>
    </source>
</evidence>
<evidence type="ECO:0000256" key="3">
    <source>
        <dbReference type="ARBA" id="ARBA00022603"/>
    </source>
</evidence>
<dbReference type="InterPro" id="IPR012409">
    <property type="entry name" value="Sirohaem_synth"/>
</dbReference>
<dbReference type="GO" id="GO:0009236">
    <property type="term" value="P:cobalamin biosynthetic process"/>
    <property type="evidence" value="ECO:0007669"/>
    <property type="project" value="UniProtKB-KW"/>
</dbReference>
<dbReference type="InterPro" id="IPR014776">
    <property type="entry name" value="4pyrrole_Mease_sub2"/>
</dbReference>
<evidence type="ECO:0000313" key="16">
    <source>
        <dbReference type="EMBL" id="MBU7599936.1"/>
    </source>
</evidence>
<feature type="compositionally biased region" description="Pro residues" evidence="14">
    <location>
        <begin position="427"/>
        <end position="436"/>
    </location>
</feature>
<keyword evidence="17" id="KW-1185">Reference proteome</keyword>
<keyword evidence="4 13" id="KW-0808">Transferase</keyword>
<dbReference type="InterPro" id="IPR014777">
    <property type="entry name" value="4pyrrole_Mease_sub1"/>
</dbReference>
<keyword evidence="8" id="KW-0456">Lyase</keyword>
<evidence type="ECO:0000256" key="8">
    <source>
        <dbReference type="ARBA" id="ARBA00023239"/>
    </source>
</evidence>
<dbReference type="FunFam" id="3.40.1010.10:FF:000003">
    <property type="entry name" value="Putative Uroporphyrinogen-III C-methyltransferase"/>
    <property type="match status" value="1"/>
</dbReference>
<comment type="caution">
    <text evidence="16">The sequence shown here is derived from an EMBL/GenBank/DDBJ whole genome shotgun (WGS) entry which is preliminary data.</text>
</comment>
<organism evidence="16 17">
    <name type="scientific">Streptomyces tardus</name>
    <dbReference type="NCBI Taxonomy" id="2780544"/>
    <lineage>
        <taxon>Bacteria</taxon>
        <taxon>Bacillati</taxon>
        <taxon>Actinomycetota</taxon>
        <taxon>Actinomycetes</taxon>
        <taxon>Kitasatosporales</taxon>
        <taxon>Streptomycetaceae</taxon>
        <taxon>Streptomyces</taxon>
    </lineage>
</organism>
<dbReference type="SUPFAM" id="SSF51735">
    <property type="entry name" value="NAD(P)-binding Rossmann-fold domains"/>
    <property type="match status" value="1"/>
</dbReference>
<keyword evidence="3 13" id="KW-0489">Methyltransferase</keyword>
<dbReference type="NCBIfam" id="TIGR01470">
    <property type="entry name" value="cysG_Nterm"/>
    <property type="match status" value="1"/>
</dbReference>
<evidence type="ECO:0000256" key="14">
    <source>
        <dbReference type="SAM" id="MobiDB-lite"/>
    </source>
</evidence>
<dbReference type="Gene3D" id="3.30.950.10">
    <property type="entry name" value="Methyltransferase, Cobalt-precorrin-4 Transmethylase, Domain 2"/>
    <property type="match status" value="1"/>
</dbReference>
<name>A0A949JGZ8_9ACTN</name>
<dbReference type="EMBL" id="JAELVF020000001">
    <property type="protein sequence ID" value="MBU7599936.1"/>
    <property type="molecule type" value="Genomic_DNA"/>
</dbReference>
<evidence type="ECO:0000256" key="10">
    <source>
        <dbReference type="ARBA" id="ARBA00023268"/>
    </source>
</evidence>
<evidence type="ECO:0000259" key="15">
    <source>
        <dbReference type="Pfam" id="PF00590"/>
    </source>
</evidence>
<dbReference type="GO" id="GO:0051287">
    <property type="term" value="F:NAD binding"/>
    <property type="evidence" value="ECO:0007669"/>
    <property type="project" value="InterPro"/>
</dbReference>
<dbReference type="PANTHER" id="PTHR45790:SF3">
    <property type="entry name" value="S-ADENOSYL-L-METHIONINE-DEPENDENT UROPORPHYRINOGEN III METHYLTRANSFERASE, CHLOROPLASTIC"/>
    <property type="match status" value="1"/>
</dbReference>
<feature type="active site" description="Proton acceptor" evidence="12">
    <location>
        <position position="196"/>
    </location>
</feature>
<dbReference type="Pfam" id="PF00590">
    <property type="entry name" value="TP_methylase"/>
    <property type="match status" value="1"/>
</dbReference>
<accession>A0A949JGZ8</accession>
<dbReference type="InterPro" id="IPR050161">
    <property type="entry name" value="Siro_Cobalamin_biosynth"/>
</dbReference>
<evidence type="ECO:0000256" key="11">
    <source>
        <dbReference type="ARBA" id="ARBA00047561"/>
    </source>
</evidence>
<evidence type="ECO:0000256" key="7">
    <source>
        <dbReference type="ARBA" id="ARBA00023027"/>
    </source>
</evidence>
<dbReference type="NCBIfam" id="TIGR01469">
    <property type="entry name" value="cobA_cysG_Cterm"/>
    <property type="match status" value="1"/>
</dbReference>
<proteinExistence type="inferred from homology"/>
<dbReference type="FunFam" id="3.30.950.10:FF:000001">
    <property type="entry name" value="Siroheme synthase"/>
    <property type="match status" value="1"/>
</dbReference>
<dbReference type="GO" id="GO:0019354">
    <property type="term" value="P:siroheme biosynthetic process"/>
    <property type="evidence" value="ECO:0007669"/>
    <property type="project" value="InterPro"/>
</dbReference>
<dbReference type="Gene3D" id="3.40.50.720">
    <property type="entry name" value="NAD(P)-binding Rossmann-like Domain"/>
    <property type="match status" value="1"/>
</dbReference>
<dbReference type="InterPro" id="IPR000878">
    <property type="entry name" value="4pyrrol_Mease"/>
</dbReference>
<evidence type="ECO:0000256" key="12">
    <source>
        <dbReference type="PIRSR" id="PIRSR036426-1"/>
    </source>
</evidence>
<dbReference type="NCBIfam" id="NF004790">
    <property type="entry name" value="PRK06136.1"/>
    <property type="match status" value="1"/>
</dbReference>
<dbReference type="EC" id="2.1.1.107" evidence="16"/>
<evidence type="ECO:0000256" key="13">
    <source>
        <dbReference type="RuleBase" id="RU003960"/>
    </source>
</evidence>
<evidence type="ECO:0000256" key="2">
    <source>
        <dbReference type="ARBA" id="ARBA00022573"/>
    </source>
</evidence>
<dbReference type="AlphaFoldDB" id="A0A949JGZ8"/>
<dbReference type="Pfam" id="PF13241">
    <property type="entry name" value="NAD_binding_7"/>
    <property type="match status" value="1"/>
</dbReference>
<evidence type="ECO:0000256" key="5">
    <source>
        <dbReference type="ARBA" id="ARBA00022691"/>
    </source>
</evidence>
<dbReference type="PANTHER" id="PTHR45790">
    <property type="entry name" value="SIROHEME SYNTHASE-RELATED"/>
    <property type="match status" value="1"/>
</dbReference>
<feature type="domain" description="Tetrapyrrole methylase" evidence="15">
    <location>
        <begin position="166"/>
        <end position="377"/>
    </location>
</feature>
<dbReference type="CDD" id="cd11642">
    <property type="entry name" value="SUMT"/>
    <property type="match status" value="1"/>
</dbReference>
<feature type="active site" description="Proton donor" evidence="12">
    <location>
        <position position="218"/>
    </location>
</feature>
<dbReference type="InterPro" id="IPR006367">
    <property type="entry name" value="Sirohaem_synthase_N"/>
</dbReference>
<evidence type="ECO:0000256" key="6">
    <source>
        <dbReference type="ARBA" id="ARBA00023002"/>
    </source>
</evidence>